<feature type="domain" description="C2H2-type" evidence="7">
    <location>
        <begin position="712"/>
        <end position="739"/>
    </location>
</feature>
<organism>
    <name type="scientific">Pediculus humanus subsp. corporis</name>
    <name type="common">Body louse</name>
    <dbReference type="NCBI Taxonomy" id="121224"/>
    <lineage>
        <taxon>Eukaryota</taxon>
        <taxon>Metazoa</taxon>
        <taxon>Ecdysozoa</taxon>
        <taxon>Arthropoda</taxon>
        <taxon>Hexapoda</taxon>
        <taxon>Insecta</taxon>
        <taxon>Pterygota</taxon>
        <taxon>Neoptera</taxon>
        <taxon>Paraneoptera</taxon>
        <taxon>Psocodea</taxon>
        <taxon>Troctomorpha</taxon>
        <taxon>Phthiraptera</taxon>
        <taxon>Anoplura</taxon>
        <taxon>Pediculidae</taxon>
        <taxon>Pediculus</taxon>
    </lineage>
</organism>
<feature type="domain" description="C2H2-type" evidence="7">
    <location>
        <begin position="223"/>
        <end position="247"/>
    </location>
</feature>
<dbReference type="PANTHER" id="PTHR24379">
    <property type="entry name" value="KRAB AND ZINC FINGER DOMAIN-CONTAINING"/>
    <property type="match status" value="1"/>
</dbReference>
<keyword evidence="3 5" id="KW-0863">Zinc-finger</keyword>
<feature type="domain" description="C2H2-type" evidence="7">
    <location>
        <begin position="931"/>
        <end position="957"/>
    </location>
</feature>
<feature type="domain" description="C2H2-type" evidence="7">
    <location>
        <begin position="410"/>
        <end position="437"/>
    </location>
</feature>
<dbReference type="InterPro" id="IPR036236">
    <property type="entry name" value="Znf_C2H2_sf"/>
</dbReference>
<gene>
    <name evidence="9" type="primary">8233482</name>
    <name evidence="8" type="ORF">Phum_PHUM004580</name>
</gene>
<evidence type="ECO:0000256" key="3">
    <source>
        <dbReference type="ARBA" id="ARBA00022771"/>
    </source>
</evidence>
<feature type="domain" description="C2H2-type" evidence="7">
    <location>
        <begin position="195"/>
        <end position="222"/>
    </location>
</feature>
<evidence type="ECO:0000256" key="1">
    <source>
        <dbReference type="ARBA" id="ARBA00022723"/>
    </source>
</evidence>
<name>E0V970_PEDHC</name>
<dbReference type="Proteomes" id="UP000009046">
    <property type="component" value="Unassembled WGS sequence"/>
</dbReference>
<proteinExistence type="predicted"/>
<dbReference type="HOGENOM" id="CLU_002678_17_1_1"/>
<reference evidence="9" key="3">
    <citation type="submission" date="2020-05" db="UniProtKB">
        <authorList>
            <consortium name="EnsemblMetazoa"/>
        </authorList>
    </citation>
    <scope>IDENTIFICATION</scope>
    <source>
        <strain evidence="9">USDA</strain>
    </source>
</reference>
<dbReference type="PROSITE" id="PS50157">
    <property type="entry name" value="ZINC_FINGER_C2H2_2"/>
    <property type="match status" value="19"/>
</dbReference>
<feature type="domain" description="C2H2-type" evidence="7">
    <location>
        <begin position="740"/>
        <end position="767"/>
    </location>
</feature>
<feature type="domain" description="C2H2-type" evidence="7">
    <location>
        <begin position="574"/>
        <end position="601"/>
    </location>
</feature>
<reference evidence="8" key="2">
    <citation type="submission" date="2007-04" db="EMBL/GenBank/DDBJ databases">
        <title>The genome of the human body louse.</title>
        <authorList>
            <consortium name="The Human Body Louse Genome Consortium"/>
            <person name="Kirkness E."/>
            <person name="Walenz B."/>
            <person name="Hass B."/>
            <person name="Bruggner R."/>
            <person name="Strausberg R."/>
        </authorList>
    </citation>
    <scope>NUCLEOTIDE SEQUENCE</scope>
    <source>
        <strain evidence="8">USDA</strain>
    </source>
</reference>
<dbReference type="CTD" id="8233482"/>
<dbReference type="Gene3D" id="3.30.160.60">
    <property type="entry name" value="Classic Zinc Finger"/>
    <property type="match status" value="13"/>
</dbReference>
<feature type="domain" description="C2H2-type" evidence="7">
    <location>
        <begin position="379"/>
        <end position="401"/>
    </location>
</feature>
<dbReference type="Pfam" id="PF00096">
    <property type="entry name" value="zf-C2H2"/>
    <property type="match status" value="6"/>
</dbReference>
<accession>E0V970</accession>
<dbReference type="FunFam" id="3.30.160.60:FF:002343">
    <property type="entry name" value="Zinc finger protein 33A"/>
    <property type="match status" value="1"/>
</dbReference>
<keyword evidence="2" id="KW-0677">Repeat</keyword>
<keyword evidence="1" id="KW-0479">Metal-binding</keyword>
<feature type="domain" description="C2H2-type" evidence="7">
    <location>
        <begin position="840"/>
        <end position="868"/>
    </location>
</feature>
<dbReference type="EMBL" id="DS234989">
    <property type="protein sequence ID" value="EEB09926.1"/>
    <property type="molecule type" value="Genomic_DNA"/>
</dbReference>
<reference evidence="8" key="1">
    <citation type="submission" date="2007-04" db="EMBL/GenBank/DDBJ databases">
        <title>Annotation of Pediculus humanus corporis strain USDA.</title>
        <authorList>
            <person name="Kirkness E."/>
            <person name="Hannick L."/>
            <person name="Hass B."/>
            <person name="Bruggner R."/>
            <person name="Lawson D."/>
            <person name="Bidwell S."/>
            <person name="Joardar V."/>
            <person name="Caler E."/>
            <person name="Walenz B."/>
            <person name="Inman J."/>
            <person name="Schobel S."/>
            <person name="Galinsky K."/>
            <person name="Amedeo P."/>
            <person name="Strausberg R."/>
        </authorList>
    </citation>
    <scope>NUCLEOTIDE SEQUENCE</scope>
    <source>
        <strain evidence="8">USDA</strain>
    </source>
</reference>
<evidence type="ECO:0000313" key="10">
    <source>
        <dbReference type="Proteomes" id="UP000009046"/>
    </source>
</evidence>
<feature type="domain" description="C2H2-type" evidence="7">
    <location>
        <begin position="873"/>
        <end position="900"/>
    </location>
</feature>
<feature type="region of interest" description="Disordered" evidence="6">
    <location>
        <begin position="1"/>
        <end position="23"/>
    </location>
</feature>
<keyword evidence="4" id="KW-0862">Zinc</keyword>
<dbReference type="FunFam" id="3.30.160.60:FF:000100">
    <property type="entry name" value="Zinc finger 45-like"/>
    <property type="match status" value="1"/>
</dbReference>
<dbReference type="EnsemblMetazoa" id="PHUM004580-RA">
    <property type="protein sequence ID" value="PHUM004580-PA"/>
    <property type="gene ID" value="PHUM004580"/>
</dbReference>
<dbReference type="SUPFAM" id="SSF57667">
    <property type="entry name" value="beta-beta-alpha zinc fingers"/>
    <property type="match status" value="9"/>
</dbReference>
<dbReference type="SMART" id="SM00355">
    <property type="entry name" value="ZnF_C2H2"/>
    <property type="match status" value="22"/>
</dbReference>
<feature type="domain" description="C2H2-type" evidence="7">
    <location>
        <begin position="902"/>
        <end position="930"/>
    </location>
</feature>
<dbReference type="GO" id="GO:0005634">
    <property type="term" value="C:nucleus"/>
    <property type="evidence" value="ECO:0007669"/>
    <property type="project" value="TreeGrafter"/>
</dbReference>
<dbReference type="RefSeq" id="XP_002422664.1">
    <property type="nucleotide sequence ID" value="XM_002422619.1"/>
</dbReference>
<feature type="domain" description="C2H2-type" evidence="7">
    <location>
        <begin position="278"/>
        <end position="311"/>
    </location>
</feature>
<keyword evidence="10" id="KW-1185">Reference proteome</keyword>
<protein>
    <submittedName>
        <fullName evidence="8 9">Zinc finger protein, putative</fullName>
    </submittedName>
</protein>
<dbReference type="eggNOG" id="KOG1721">
    <property type="taxonomic scope" value="Eukaryota"/>
</dbReference>
<evidence type="ECO:0000313" key="9">
    <source>
        <dbReference type="EnsemblMetazoa" id="PHUM004580-PA"/>
    </source>
</evidence>
<dbReference type="KEGG" id="phu:Phum_PHUM004580"/>
<dbReference type="InParanoid" id="E0V970"/>
<dbReference type="GO" id="GO:0000977">
    <property type="term" value="F:RNA polymerase II transcription regulatory region sequence-specific DNA binding"/>
    <property type="evidence" value="ECO:0007669"/>
    <property type="project" value="TreeGrafter"/>
</dbReference>
<dbReference type="GO" id="GO:0008270">
    <property type="term" value="F:zinc ion binding"/>
    <property type="evidence" value="ECO:0007669"/>
    <property type="project" value="UniProtKB-KW"/>
</dbReference>
<dbReference type="InterPro" id="IPR013087">
    <property type="entry name" value="Znf_C2H2_type"/>
</dbReference>
<evidence type="ECO:0000256" key="2">
    <source>
        <dbReference type="ARBA" id="ARBA00022737"/>
    </source>
</evidence>
<feature type="domain" description="C2H2-type" evidence="7">
    <location>
        <begin position="324"/>
        <end position="352"/>
    </location>
</feature>
<dbReference type="PROSITE" id="PS00028">
    <property type="entry name" value="ZINC_FINGER_C2H2_1"/>
    <property type="match status" value="11"/>
</dbReference>
<dbReference type="EMBL" id="AAZO01000054">
    <property type="status" value="NOT_ANNOTATED_CDS"/>
    <property type="molecule type" value="Genomic_DNA"/>
</dbReference>
<feature type="domain" description="C2H2-type" evidence="7">
    <location>
        <begin position="107"/>
        <end position="135"/>
    </location>
</feature>
<evidence type="ECO:0000313" key="8">
    <source>
        <dbReference type="EMBL" id="EEB09926.1"/>
    </source>
</evidence>
<feature type="region of interest" description="Disordered" evidence="6">
    <location>
        <begin position="53"/>
        <end position="73"/>
    </location>
</feature>
<dbReference type="OrthoDB" id="427030at2759"/>
<feature type="domain" description="C2H2-type" evidence="7">
    <location>
        <begin position="494"/>
        <end position="512"/>
    </location>
</feature>
<evidence type="ECO:0000256" key="4">
    <source>
        <dbReference type="ARBA" id="ARBA00022833"/>
    </source>
</evidence>
<dbReference type="AlphaFoldDB" id="E0V970"/>
<dbReference type="VEuPathDB" id="VectorBase:PHUM004580"/>
<evidence type="ECO:0000256" key="5">
    <source>
        <dbReference type="PROSITE-ProRule" id="PRU00042"/>
    </source>
</evidence>
<feature type="domain" description="C2H2-type" evidence="7">
    <location>
        <begin position="631"/>
        <end position="658"/>
    </location>
</feature>
<evidence type="ECO:0000256" key="6">
    <source>
        <dbReference type="SAM" id="MobiDB-lite"/>
    </source>
</evidence>
<dbReference type="OMA" id="INHERRH"/>
<feature type="region of interest" description="Disordered" evidence="6">
    <location>
        <begin position="140"/>
        <end position="167"/>
    </location>
</feature>
<evidence type="ECO:0000259" key="7">
    <source>
        <dbReference type="PROSITE" id="PS50157"/>
    </source>
</evidence>
<dbReference type="GeneID" id="8233482"/>
<dbReference type="PANTHER" id="PTHR24379:SF127">
    <property type="entry name" value="BLOODY FINGERS-RELATED"/>
    <property type="match status" value="1"/>
</dbReference>
<feature type="domain" description="C2H2-type" evidence="7">
    <location>
        <begin position="466"/>
        <end position="493"/>
    </location>
</feature>
<feature type="domain" description="C2H2-type" evidence="7">
    <location>
        <begin position="602"/>
        <end position="630"/>
    </location>
</feature>
<dbReference type="GO" id="GO:0000981">
    <property type="term" value="F:DNA-binding transcription factor activity, RNA polymerase II-specific"/>
    <property type="evidence" value="ECO:0007669"/>
    <property type="project" value="TreeGrafter"/>
</dbReference>
<sequence length="996" mass="117086">MMHDGKGINDDEEKGSENLEKIKFNELKNDDDDDDRFEWKSRKKKSINLKKVIGKKRGEEENDVENSENNNKSINKKKNVSCKICLKTFDEGSLLKNHLLENECQRFRCEKCGKQLKSNKNLQKHIKTEHAMNDDVMTNVEEEEEGERSSIELLENSGENRTEKRRRKSFEKKFSDIDQLNSHIQSDHHLGGKKWKCDGCGKNFSCEKSLCRHKKTFSEEHWFPCEFCKMNFHRIENFIRHLKLKHSKVTMNAMKAGEIILRIFIYENENDKKSKTIFICTKCCKIFYQRENLQKHHVENCTEMVKPEEEPKNGNESGENFNDFKCFSCDKSFVSLEGYEYHKNKIHSNVELKKNKRNKKENDDDCDDFIFPIDNNNEFICQVCKKSFPVKNLFNEHLKEHEIPVKYGLHSCSICPRSFSSSDGLKYHLATHTGEKRYSCRECKKKFIKKTHLLEHEGTHSKIKYFKCLRCPRTFHTDSAFRKHNKNFPGPHSFPCEKCGKLFTKESMIEKHICVDLANVTVAPEVKELLNGGEVSVKEEEENMATTETNDETFGKTISAEEKKTCGDDNNNSHTCYKCFKIFPNLNEVQIHQEEHIGKQNYKCRFCSNVNFKRADDFNSHIRYHLGNSPYVCLKCNRKFISPSTLSSHLKKYPDEHCFPCGKCEQSFTTLKKLQNHECIFTENSNKFTCACKSLFKNWNEFAEHAGTRKPYRCCTCDQEHATLNSLAKHVRKHTGIKQYSCEKCSKSFRIKNNYFLHLKIHKEEEEEEEEESKKIHCQHCDYKNKSQKRMNFHLFSTLCPICGIIFPFKNRMKKHLETEHGEEEVPDEWKNVKKKLSPVLCNLCGKLLTNKYLLAKHMKKVHNPDVTNVDEFKCDECGEIFKRKNSLLKHMEIHESPPRLKNCNECGQEFYFTKDLRKHVREKHETDKPFSCSKCWKNFKVSASLKYHSTICGDNHVVGNYLKKIQNEEEFTNGGYQSLPVTNQPCAMIYWMWNQ</sequence>
<feature type="domain" description="C2H2-type" evidence="7">
    <location>
        <begin position="438"/>
        <end position="465"/>
    </location>
</feature>